<proteinExistence type="predicted"/>
<gene>
    <name evidence="1" type="ORF">LCGC14_0507580</name>
</gene>
<comment type="caution">
    <text evidence="1">The sequence shown here is derived from an EMBL/GenBank/DDBJ whole genome shotgun (WGS) entry which is preliminary data.</text>
</comment>
<name>A0A0F9S712_9ZZZZ</name>
<evidence type="ECO:0000313" key="1">
    <source>
        <dbReference type="EMBL" id="KKN62859.1"/>
    </source>
</evidence>
<organism evidence="1">
    <name type="scientific">marine sediment metagenome</name>
    <dbReference type="NCBI Taxonomy" id="412755"/>
    <lineage>
        <taxon>unclassified sequences</taxon>
        <taxon>metagenomes</taxon>
        <taxon>ecological metagenomes</taxon>
    </lineage>
</organism>
<protein>
    <submittedName>
        <fullName evidence="1">Uncharacterized protein</fullName>
    </submittedName>
</protein>
<accession>A0A0F9S712</accession>
<sequence>MHDIEYNFVRFYEFMSQIVDYDNKELEKLSLFARNLRPMLRETVTDEDDVSLDNIVLSHYRLSKIRQQDLKLAEASSDYKLEPGDELCTAKPKDKKEELLSQIIIRLNELFITDELTDKDLVNYAYTIRDKISENHLVMKQIANNTPEQAMLGDFPKALIEAIMDSSDAHQNQMMQLLSDPARVDNFKRIVFDLLLAK</sequence>
<dbReference type="AlphaFoldDB" id="A0A0F9S712"/>
<dbReference type="EMBL" id="LAZR01000610">
    <property type="protein sequence ID" value="KKN62859.1"/>
    <property type="molecule type" value="Genomic_DNA"/>
</dbReference>
<reference evidence="1" key="1">
    <citation type="journal article" date="2015" name="Nature">
        <title>Complex archaea that bridge the gap between prokaryotes and eukaryotes.</title>
        <authorList>
            <person name="Spang A."/>
            <person name="Saw J.H."/>
            <person name="Jorgensen S.L."/>
            <person name="Zaremba-Niedzwiedzka K."/>
            <person name="Martijn J."/>
            <person name="Lind A.E."/>
            <person name="van Eijk R."/>
            <person name="Schleper C."/>
            <person name="Guy L."/>
            <person name="Ettema T.J."/>
        </authorList>
    </citation>
    <scope>NUCLEOTIDE SEQUENCE</scope>
</reference>